<dbReference type="EMBL" id="BAAAPF010000009">
    <property type="protein sequence ID" value="GAA2110347.1"/>
    <property type="molecule type" value="Genomic_DNA"/>
</dbReference>
<evidence type="ECO:0000256" key="3">
    <source>
        <dbReference type="SAM" id="MobiDB-lite"/>
    </source>
</evidence>
<dbReference type="InterPro" id="IPR036271">
    <property type="entry name" value="Tet_transcr_reg_TetR-rel_C_sf"/>
</dbReference>
<feature type="region of interest" description="Disordered" evidence="3">
    <location>
        <begin position="1"/>
        <end position="21"/>
    </location>
</feature>
<dbReference type="InterPro" id="IPR050109">
    <property type="entry name" value="HTH-type_TetR-like_transc_reg"/>
</dbReference>
<dbReference type="InterPro" id="IPR001647">
    <property type="entry name" value="HTH_TetR"/>
</dbReference>
<evidence type="ECO:0000256" key="1">
    <source>
        <dbReference type="ARBA" id="ARBA00023125"/>
    </source>
</evidence>
<dbReference type="PANTHER" id="PTHR30055">
    <property type="entry name" value="HTH-TYPE TRANSCRIPTIONAL REGULATOR RUTR"/>
    <property type="match status" value="1"/>
</dbReference>
<dbReference type="Proteomes" id="UP001500443">
    <property type="component" value="Unassembled WGS sequence"/>
</dbReference>
<dbReference type="PROSITE" id="PS50977">
    <property type="entry name" value="HTH_TETR_2"/>
    <property type="match status" value="1"/>
</dbReference>
<reference evidence="5 6" key="1">
    <citation type="journal article" date="2019" name="Int. J. Syst. Evol. Microbiol.">
        <title>The Global Catalogue of Microorganisms (GCM) 10K type strain sequencing project: providing services to taxonomists for standard genome sequencing and annotation.</title>
        <authorList>
            <consortium name="The Broad Institute Genomics Platform"/>
            <consortium name="The Broad Institute Genome Sequencing Center for Infectious Disease"/>
            <person name="Wu L."/>
            <person name="Ma J."/>
        </authorList>
    </citation>
    <scope>NUCLEOTIDE SEQUENCE [LARGE SCALE GENOMIC DNA]</scope>
    <source>
        <strain evidence="5 6">JCM 15481</strain>
    </source>
</reference>
<comment type="caution">
    <text evidence="5">The sequence shown here is derived from an EMBL/GenBank/DDBJ whole genome shotgun (WGS) entry which is preliminary data.</text>
</comment>
<accession>A0ABN2XE00</accession>
<feature type="DNA-binding region" description="H-T-H motif" evidence="2">
    <location>
        <begin position="44"/>
        <end position="63"/>
    </location>
</feature>
<name>A0ABN2XE00_9ACTN</name>
<keyword evidence="1 2" id="KW-0238">DNA-binding</keyword>
<organism evidence="5 6">
    <name type="scientific">Streptomyces synnematoformans</name>
    <dbReference type="NCBI Taxonomy" id="415721"/>
    <lineage>
        <taxon>Bacteria</taxon>
        <taxon>Bacillati</taxon>
        <taxon>Actinomycetota</taxon>
        <taxon>Actinomycetes</taxon>
        <taxon>Kitasatosporales</taxon>
        <taxon>Streptomycetaceae</taxon>
        <taxon>Streptomyces</taxon>
    </lineage>
</organism>
<dbReference type="SUPFAM" id="SSF48498">
    <property type="entry name" value="Tetracyclin repressor-like, C-terminal domain"/>
    <property type="match status" value="1"/>
</dbReference>
<dbReference type="Pfam" id="PF00440">
    <property type="entry name" value="TetR_N"/>
    <property type="match status" value="1"/>
</dbReference>
<dbReference type="PANTHER" id="PTHR30055:SF174">
    <property type="entry name" value="TRANSCRIPTIONAL REGULATORY PROTEIN (PROBABLY TETR-FAMILY)-RELATED"/>
    <property type="match status" value="1"/>
</dbReference>
<dbReference type="PRINTS" id="PR00455">
    <property type="entry name" value="HTHTETR"/>
</dbReference>
<feature type="domain" description="HTH tetR-type" evidence="4">
    <location>
        <begin position="21"/>
        <end position="81"/>
    </location>
</feature>
<evidence type="ECO:0000313" key="5">
    <source>
        <dbReference type="EMBL" id="GAA2110347.1"/>
    </source>
</evidence>
<evidence type="ECO:0000256" key="2">
    <source>
        <dbReference type="PROSITE-ProRule" id="PRU00335"/>
    </source>
</evidence>
<sequence>MARSGTRGTRTGRARTRMGTEERRRQLLRIGAELFAERPFDDVWIEEVAERAGVSRGLLYHYFPTKRQFYAAVIRHEGERLLRMTEPDPATPVGRQVQQGLDAYLVYAEEHARGLRAFHRASAAGDREIHEIHQQLLAEQERRIVTVLDAQAAAGLLDGPAPAALRLAVHGWLAFVTAAVLDWLERGEPSRAEVREVCTAALLGALAGARGD</sequence>
<keyword evidence="6" id="KW-1185">Reference proteome</keyword>
<dbReference type="SUPFAM" id="SSF46689">
    <property type="entry name" value="Homeodomain-like"/>
    <property type="match status" value="1"/>
</dbReference>
<gene>
    <name evidence="5" type="ORF">GCM10009802_07310</name>
</gene>
<dbReference type="Gene3D" id="1.10.357.10">
    <property type="entry name" value="Tetracycline Repressor, domain 2"/>
    <property type="match status" value="1"/>
</dbReference>
<dbReference type="InterPro" id="IPR009057">
    <property type="entry name" value="Homeodomain-like_sf"/>
</dbReference>
<evidence type="ECO:0000259" key="4">
    <source>
        <dbReference type="PROSITE" id="PS50977"/>
    </source>
</evidence>
<dbReference type="RefSeq" id="WP_199789093.1">
    <property type="nucleotide sequence ID" value="NZ_BAAAPF010000009.1"/>
</dbReference>
<evidence type="ECO:0000313" key="6">
    <source>
        <dbReference type="Proteomes" id="UP001500443"/>
    </source>
</evidence>
<proteinExistence type="predicted"/>
<protein>
    <submittedName>
        <fullName evidence="5">TetR/AcrR family transcriptional regulator</fullName>
    </submittedName>
</protein>